<protein>
    <submittedName>
        <fullName evidence="2">Uncharacterized protein</fullName>
    </submittedName>
</protein>
<reference evidence="2" key="1">
    <citation type="journal article" date="2020" name="G3 (Bethesda)">
        <title>High-Quality Assemblies for Three Invasive Social Wasps from the &lt;i&gt;Vespula&lt;/i&gt; Genus.</title>
        <authorList>
            <person name="Harrop T.W.R."/>
            <person name="Guhlin J."/>
            <person name="McLaughlin G.M."/>
            <person name="Permina E."/>
            <person name="Stockwell P."/>
            <person name="Gilligan J."/>
            <person name="Le Lec M.F."/>
            <person name="Gruber M.A.M."/>
            <person name="Quinn O."/>
            <person name="Lovegrove M."/>
            <person name="Duncan E.J."/>
            <person name="Remnant E.J."/>
            <person name="Van Eeckhoven J."/>
            <person name="Graham B."/>
            <person name="Knapp R.A."/>
            <person name="Langford K.W."/>
            <person name="Kronenberg Z."/>
            <person name="Press M.O."/>
            <person name="Eacker S.M."/>
            <person name="Wilson-Rankin E.E."/>
            <person name="Purcell J."/>
            <person name="Lester P.J."/>
            <person name="Dearden P.K."/>
        </authorList>
    </citation>
    <scope>NUCLEOTIDE SEQUENCE</scope>
    <source>
        <strain evidence="2">Linc-1</strain>
    </source>
</reference>
<evidence type="ECO:0000313" key="3">
    <source>
        <dbReference type="Proteomes" id="UP000617340"/>
    </source>
</evidence>
<keyword evidence="3" id="KW-1185">Reference proteome</keyword>
<organism evidence="2 3">
    <name type="scientific">Vespula germanica</name>
    <name type="common">German yellow jacket</name>
    <name type="synonym">Paravespula germanica</name>
    <dbReference type="NCBI Taxonomy" id="30212"/>
    <lineage>
        <taxon>Eukaryota</taxon>
        <taxon>Metazoa</taxon>
        <taxon>Ecdysozoa</taxon>
        <taxon>Arthropoda</taxon>
        <taxon>Hexapoda</taxon>
        <taxon>Insecta</taxon>
        <taxon>Pterygota</taxon>
        <taxon>Neoptera</taxon>
        <taxon>Endopterygota</taxon>
        <taxon>Hymenoptera</taxon>
        <taxon>Apocrita</taxon>
        <taxon>Aculeata</taxon>
        <taxon>Vespoidea</taxon>
        <taxon>Vespidae</taxon>
        <taxon>Vespinae</taxon>
        <taxon>Vespula</taxon>
    </lineage>
</organism>
<comment type="caution">
    <text evidence="2">The sequence shown here is derived from an EMBL/GenBank/DDBJ whole genome shotgun (WGS) entry which is preliminary data.</text>
</comment>
<evidence type="ECO:0000256" key="1">
    <source>
        <dbReference type="SAM" id="MobiDB-lite"/>
    </source>
</evidence>
<name>A0A834K3I4_VESGE</name>
<dbReference type="Proteomes" id="UP000617340">
    <property type="component" value="Unassembled WGS sequence"/>
</dbReference>
<evidence type="ECO:0000313" key="2">
    <source>
        <dbReference type="EMBL" id="KAF7399472.1"/>
    </source>
</evidence>
<feature type="region of interest" description="Disordered" evidence="1">
    <location>
        <begin position="96"/>
        <end position="115"/>
    </location>
</feature>
<gene>
    <name evidence="2" type="ORF">HZH68_008064</name>
</gene>
<accession>A0A834K3I4</accession>
<proteinExistence type="predicted"/>
<dbReference type="AlphaFoldDB" id="A0A834K3I4"/>
<sequence>MTLSELKELTQKFHNLRLADENIEICLAATYQDQENKELASLEIAGSTHPPHCLTYGHMPHCSPGLRCITPVTTQYQRRRRKLISLNGKLGCELEQEEEGGEREGGVRGGVGGLGGVREAGGGGGGIIYESGRNA</sequence>
<dbReference type="EMBL" id="JACSDZ010000007">
    <property type="protein sequence ID" value="KAF7399472.1"/>
    <property type="molecule type" value="Genomic_DNA"/>
</dbReference>